<feature type="domain" description="DUF642" evidence="2">
    <location>
        <begin position="23"/>
        <end position="186"/>
    </location>
</feature>
<dbReference type="OrthoDB" id="7874461at2"/>
<dbReference type="AlphaFoldDB" id="A0A7C9GQ76"/>
<feature type="chain" id="PRO_5028845487" evidence="1">
    <location>
        <begin position="20"/>
        <end position="219"/>
    </location>
</feature>
<dbReference type="Proteomes" id="UP000481327">
    <property type="component" value="Unassembled WGS sequence"/>
</dbReference>
<dbReference type="Gene3D" id="2.60.120.260">
    <property type="entry name" value="Galactose-binding domain-like"/>
    <property type="match status" value="1"/>
</dbReference>
<keyword evidence="5" id="KW-1185">Reference proteome</keyword>
<keyword evidence="1" id="KW-0732">Signal</keyword>
<reference evidence="4 5" key="1">
    <citation type="submission" date="2019-09" db="EMBL/GenBank/DDBJ databases">
        <title>Polymorphobacter sp. isolated from a lake in China.</title>
        <authorList>
            <person name="Liu Z."/>
        </authorList>
    </citation>
    <scope>NUCLEOTIDE SEQUENCE [LARGE SCALE GENOMIC DNA]</scope>
    <source>
        <strain evidence="4 5">D40P</strain>
    </source>
</reference>
<feature type="domain" description="Ice-binding protein C-terminal" evidence="3">
    <location>
        <begin position="189"/>
        <end position="212"/>
    </location>
</feature>
<dbReference type="NCBIfam" id="NF035944">
    <property type="entry name" value="PEPxxWA-CTERM"/>
    <property type="match status" value="1"/>
</dbReference>
<dbReference type="InterPro" id="IPR008979">
    <property type="entry name" value="Galactose-bd-like_sf"/>
</dbReference>
<proteinExistence type="predicted"/>
<protein>
    <submittedName>
        <fullName evidence="4">DUF642 domain-containing protein</fullName>
    </submittedName>
</protein>
<gene>
    <name evidence="4" type="ORF">F3168_13090</name>
</gene>
<dbReference type="EMBL" id="WIOL01000005">
    <property type="protein sequence ID" value="MQT18192.1"/>
    <property type="molecule type" value="Genomic_DNA"/>
</dbReference>
<sequence length="219" mass="23122">MRTLIALGAVLLASTSAQAAVNLVVNGSFENGVSPAGSTFLASEDVTSITGWRVLSEGVNYVDSSVWAASTGDRSVELGTNLGAGGVWQRVSGFTVGSRYRLTFDVSANPFDPAARPKPSRVLTSVTGGLAEIYSYTLTDANTSSSMLYDTISYDFIAGNNFQNIQFRSLLSAGENYGAVIDNVSISVVPEASTWAMMIVGFSLVGFASRRRNRGFVVA</sequence>
<feature type="signal peptide" evidence="1">
    <location>
        <begin position="1"/>
        <end position="19"/>
    </location>
</feature>
<organism evidence="4 5">
    <name type="scientific">Sandarakinorhabdus fusca</name>
    <dbReference type="NCBI Taxonomy" id="1439888"/>
    <lineage>
        <taxon>Bacteria</taxon>
        <taxon>Pseudomonadati</taxon>
        <taxon>Pseudomonadota</taxon>
        <taxon>Alphaproteobacteria</taxon>
        <taxon>Sphingomonadales</taxon>
        <taxon>Sphingosinicellaceae</taxon>
        <taxon>Sandarakinorhabdus</taxon>
    </lineage>
</organism>
<dbReference type="InterPro" id="IPR013424">
    <property type="entry name" value="Ice-binding_C"/>
</dbReference>
<name>A0A7C9GQ76_9SPHN</name>
<evidence type="ECO:0000313" key="4">
    <source>
        <dbReference type="EMBL" id="MQT18192.1"/>
    </source>
</evidence>
<dbReference type="InterPro" id="IPR006946">
    <property type="entry name" value="DGR2-like_dom"/>
</dbReference>
<evidence type="ECO:0000259" key="3">
    <source>
        <dbReference type="Pfam" id="PF07589"/>
    </source>
</evidence>
<evidence type="ECO:0000313" key="5">
    <source>
        <dbReference type="Proteomes" id="UP000481327"/>
    </source>
</evidence>
<evidence type="ECO:0000259" key="2">
    <source>
        <dbReference type="Pfam" id="PF04862"/>
    </source>
</evidence>
<comment type="caution">
    <text evidence="4">The sequence shown here is derived from an EMBL/GenBank/DDBJ whole genome shotgun (WGS) entry which is preliminary data.</text>
</comment>
<dbReference type="RefSeq" id="WP_152578658.1">
    <property type="nucleotide sequence ID" value="NZ_JAATJI010000001.1"/>
</dbReference>
<dbReference type="Pfam" id="PF04862">
    <property type="entry name" value="DUF642"/>
    <property type="match status" value="1"/>
</dbReference>
<evidence type="ECO:0000256" key="1">
    <source>
        <dbReference type="SAM" id="SignalP"/>
    </source>
</evidence>
<accession>A0A7C9GQ76</accession>
<dbReference type="SUPFAM" id="SSF49785">
    <property type="entry name" value="Galactose-binding domain-like"/>
    <property type="match status" value="1"/>
</dbReference>
<dbReference type="Pfam" id="PF07589">
    <property type="entry name" value="PEP-CTERM"/>
    <property type="match status" value="1"/>
</dbReference>